<dbReference type="PANTHER" id="PTHR40942">
    <property type="match status" value="1"/>
</dbReference>
<evidence type="ECO:0000256" key="6">
    <source>
        <dbReference type="PROSITE-ProRule" id="PRU00433"/>
    </source>
</evidence>
<dbReference type="InterPro" id="IPR036909">
    <property type="entry name" value="Cyt_c-like_dom_sf"/>
</dbReference>
<dbReference type="GO" id="GO:0005506">
    <property type="term" value="F:iron ion binding"/>
    <property type="evidence" value="ECO:0007669"/>
    <property type="project" value="InterPro"/>
</dbReference>
<feature type="transmembrane region" description="Helical" evidence="7">
    <location>
        <begin position="21"/>
        <end position="43"/>
    </location>
</feature>
<evidence type="ECO:0000259" key="8">
    <source>
        <dbReference type="PROSITE" id="PS51007"/>
    </source>
</evidence>
<keyword evidence="2 6" id="KW-0349">Heme</keyword>
<keyword evidence="7" id="KW-1133">Transmembrane helix</keyword>
<comment type="caution">
    <text evidence="9">The sequence shown here is derived from an EMBL/GenBank/DDBJ whole genome shotgun (WGS) entry which is preliminary data.</text>
</comment>
<proteinExistence type="predicted"/>
<dbReference type="Gene3D" id="1.10.760.10">
    <property type="entry name" value="Cytochrome c-like domain"/>
    <property type="match status" value="1"/>
</dbReference>
<keyword evidence="4" id="KW-0249">Electron transport</keyword>
<evidence type="ECO:0000313" key="9">
    <source>
        <dbReference type="EMBL" id="PUE54168.1"/>
    </source>
</evidence>
<dbReference type="PROSITE" id="PS51007">
    <property type="entry name" value="CYTC"/>
    <property type="match status" value="1"/>
</dbReference>
<evidence type="ECO:0000256" key="3">
    <source>
        <dbReference type="ARBA" id="ARBA00022723"/>
    </source>
</evidence>
<keyword evidence="5 6" id="KW-0408">Iron</keyword>
<dbReference type="GO" id="GO:0009055">
    <property type="term" value="F:electron transfer activity"/>
    <property type="evidence" value="ECO:0007669"/>
    <property type="project" value="InterPro"/>
</dbReference>
<name>A0A315EBF5_9BURK</name>
<dbReference type="GO" id="GO:0020037">
    <property type="term" value="F:heme binding"/>
    <property type="evidence" value="ECO:0007669"/>
    <property type="project" value="InterPro"/>
</dbReference>
<evidence type="ECO:0000313" key="10">
    <source>
        <dbReference type="Proteomes" id="UP000250790"/>
    </source>
</evidence>
<keyword evidence="10" id="KW-1185">Reference proteome</keyword>
<dbReference type="RefSeq" id="WP_108312153.1">
    <property type="nucleotide sequence ID" value="NZ_NESN01000002.1"/>
</dbReference>
<gene>
    <name evidence="9" type="ORF">B9Z37_06310</name>
</gene>
<evidence type="ECO:0000256" key="1">
    <source>
        <dbReference type="ARBA" id="ARBA00022448"/>
    </source>
</evidence>
<dbReference type="OrthoDB" id="9814708at2"/>
<reference evidence="9 10" key="1">
    <citation type="submission" date="2017-04" db="EMBL/GenBank/DDBJ databases">
        <title>Unexpected and diverse lifestyles within the genus Limnohabitans.</title>
        <authorList>
            <person name="Kasalicky V."/>
            <person name="Mehrshad M."/>
            <person name="Andrei S.-A."/>
            <person name="Salcher M."/>
            <person name="Kratochvilova H."/>
            <person name="Simek K."/>
            <person name="Ghai R."/>
        </authorList>
    </citation>
    <scope>NUCLEOTIDE SEQUENCE [LARGE SCALE GENOMIC DNA]</scope>
    <source>
        <strain evidence="9 10">II-B4</strain>
    </source>
</reference>
<dbReference type="EMBL" id="NESN01000002">
    <property type="protein sequence ID" value="PUE54168.1"/>
    <property type="molecule type" value="Genomic_DNA"/>
</dbReference>
<sequence length="173" mass="18080">MSDNHDQHEAHTGPVKTPKQMLLLSLASFIIPVFIIIGLVFYVTSANKTAPGASDSERSVAQRIQKIGTVEVRDANRPLKGGEEVYKAQCSACHATGAAGAPKFADAGAWGVRIKQGLETLVTSALKGKGAMGAQGGGDFNDIEIARAVVYMANNAGGKFDEPKAPAAEGEKK</sequence>
<keyword evidence="3 6" id="KW-0479">Metal-binding</keyword>
<dbReference type="AlphaFoldDB" id="A0A315EBF5"/>
<evidence type="ECO:0000256" key="2">
    <source>
        <dbReference type="ARBA" id="ARBA00022617"/>
    </source>
</evidence>
<feature type="domain" description="Cytochrome c" evidence="8">
    <location>
        <begin position="77"/>
        <end position="156"/>
    </location>
</feature>
<keyword evidence="1" id="KW-0813">Transport</keyword>
<keyword evidence="7" id="KW-0472">Membrane</keyword>
<organism evidence="9 10">
    <name type="scientific">Limnohabitans parvus II-B4</name>
    <dbReference type="NCBI Taxonomy" id="1293052"/>
    <lineage>
        <taxon>Bacteria</taxon>
        <taxon>Pseudomonadati</taxon>
        <taxon>Pseudomonadota</taxon>
        <taxon>Betaproteobacteria</taxon>
        <taxon>Burkholderiales</taxon>
        <taxon>Comamonadaceae</taxon>
        <taxon>Limnohabitans</taxon>
    </lineage>
</organism>
<dbReference type="Proteomes" id="UP000250790">
    <property type="component" value="Unassembled WGS sequence"/>
</dbReference>
<evidence type="ECO:0000256" key="7">
    <source>
        <dbReference type="SAM" id="Phobius"/>
    </source>
</evidence>
<dbReference type="InterPro" id="IPR002323">
    <property type="entry name" value="Cyt_CIE"/>
</dbReference>
<dbReference type="PANTHER" id="PTHR40942:SF4">
    <property type="entry name" value="CYTOCHROME C5"/>
    <property type="match status" value="1"/>
</dbReference>
<dbReference type="PRINTS" id="PR00607">
    <property type="entry name" value="CYTCHROMECIE"/>
</dbReference>
<dbReference type="SUPFAM" id="SSF46626">
    <property type="entry name" value="Cytochrome c"/>
    <property type="match status" value="1"/>
</dbReference>
<dbReference type="InterPro" id="IPR009056">
    <property type="entry name" value="Cyt_c-like_dom"/>
</dbReference>
<dbReference type="Pfam" id="PF13442">
    <property type="entry name" value="Cytochrome_CBB3"/>
    <property type="match status" value="1"/>
</dbReference>
<evidence type="ECO:0000256" key="4">
    <source>
        <dbReference type="ARBA" id="ARBA00022982"/>
    </source>
</evidence>
<protein>
    <submittedName>
        <fullName evidence="9">Cytochrome c5 family protein</fullName>
    </submittedName>
</protein>
<keyword evidence="7" id="KW-0812">Transmembrane</keyword>
<accession>A0A315EBF5</accession>
<evidence type="ECO:0000256" key="5">
    <source>
        <dbReference type="ARBA" id="ARBA00023004"/>
    </source>
</evidence>